<reference evidence="3" key="1">
    <citation type="submission" date="2013-09" db="EMBL/GenBank/DDBJ databases">
        <title>Corchorus olitorius genome sequencing.</title>
        <authorList>
            <person name="Alam M."/>
            <person name="Haque M.S."/>
            <person name="Islam M.S."/>
            <person name="Emdad E.M."/>
            <person name="Islam M.M."/>
            <person name="Ahmed B."/>
            <person name="Halim A."/>
            <person name="Hossen Q.M.M."/>
            <person name="Hossain M.Z."/>
            <person name="Ahmed R."/>
            <person name="Khan M.M."/>
            <person name="Islam R."/>
            <person name="Rashid M.M."/>
            <person name="Khan S.A."/>
            <person name="Rahman M.S."/>
            <person name="Alam M."/>
            <person name="Yahiya A.S."/>
            <person name="Khan M.S."/>
            <person name="Azam M.S."/>
            <person name="Haque T."/>
            <person name="Lashkar M.Z.H."/>
            <person name="Akhand A.I."/>
            <person name="Morshed G."/>
            <person name="Roy S."/>
            <person name="Uddin K.S."/>
            <person name="Rabeya T."/>
            <person name="Hossain A.S."/>
            <person name="Chowdhury A."/>
            <person name="Snigdha A.R."/>
            <person name="Mortoza M.S."/>
            <person name="Matin S.A."/>
            <person name="Hoque S.M.E."/>
            <person name="Islam M.K."/>
            <person name="Roy D.K."/>
            <person name="Haider R."/>
            <person name="Moosa M.M."/>
            <person name="Elias S.M."/>
            <person name="Hasan A.M."/>
            <person name="Jahan S."/>
            <person name="Shafiuddin M."/>
            <person name="Mahmood N."/>
            <person name="Shommy N.S."/>
        </authorList>
    </citation>
    <scope>NUCLEOTIDE SEQUENCE [LARGE SCALE GENOMIC DNA]</scope>
    <source>
        <strain evidence="3">cv. O-4</strain>
    </source>
</reference>
<keyword evidence="3" id="KW-1185">Reference proteome</keyword>
<protein>
    <submittedName>
        <fullName evidence="2">Uncharacterized protein</fullName>
    </submittedName>
</protein>
<comment type="caution">
    <text evidence="2">The sequence shown here is derived from an EMBL/GenBank/DDBJ whole genome shotgun (WGS) entry which is preliminary data.</text>
</comment>
<dbReference type="AlphaFoldDB" id="A0A1R3J4G4"/>
<evidence type="ECO:0000313" key="2">
    <source>
        <dbReference type="EMBL" id="OMO89666.1"/>
    </source>
</evidence>
<dbReference type="Proteomes" id="UP000187203">
    <property type="component" value="Unassembled WGS sequence"/>
</dbReference>
<feature type="compositionally biased region" description="Polar residues" evidence="1">
    <location>
        <begin position="1"/>
        <end position="14"/>
    </location>
</feature>
<sequence length="48" mass="5629">MLRSELQNHQSATRSTEEKPKKFSEEPYCWKFHGGESVQLLVFCQEKG</sequence>
<dbReference type="EMBL" id="AWUE01016709">
    <property type="protein sequence ID" value="OMO89666.1"/>
    <property type="molecule type" value="Genomic_DNA"/>
</dbReference>
<evidence type="ECO:0000313" key="3">
    <source>
        <dbReference type="Proteomes" id="UP000187203"/>
    </source>
</evidence>
<gene>
    <name evidence="2" type="ORF">COLO4_19657</name>
</gene>
<evidence type="ECO:0000256" key="1">
    <source>
        <dbReference type="SAM" id="MobiDB-lite"/>
    </source>
</evidence>
<proteinExistence type="predicted"/>
<organism evidence="2 3">
    <name type="scientific">Corchorus olitorius</name>
    <dbReference type="NCBI Taxonomy" id="93759"/>
    <lineage>
        <taxon>Eukaryota</taxon>
        <taxon>Viridiplantae</taxon>
        <taxon>Streptophyta</taxon>
        <taxon>Embryophyta</taxon>
        <taxon>Tracheophyta</taxon>
        <taxon>Spermatophyta</taxon>
        <taxon>Magnoliopsida</taxon>
        <taxon>eudicotyledons</taxon>
        <taxon>Gunneridae</taxon>
        <taxon>Pentapetalae</taxon>
        <taxon>rosids</taxon>
        <taxon>malvids</taxon>
        <taxon>Malvales</taxon>
        <taxon>Malvaceae</taxon>
        <taxon>Grewioideae</taxon>
        <taxon>Apeibeae</taxon>
        <taxon>Corchorus</taxon>
    </lineage>
</organism>
<accession>A0A1R3J4G4</accession>
<name>A0A1R3J4G4_9ROSI</name>
<feature type="region of interest" description="Disordered" evidence="1">
    <location>
        <begin position="1"/>
        <end position="23"/>
    </location>
</feature>